<evidence type="ECO:0000313" key="2">
    <source>
        <dbReference type="EMBL" id="KAK0648200.1"/>
    </source>
</evidence>
<feature type="region of interest" description="Disordered" evidence="1">
    <location>
        <begin position="157"/>
        <end position="227"/>
    </location>
</feature>
<reference evidence="2" key="1">
    <citation type="submission" date="2023-06" db="EMBL/GenBank/DDBJ databases">
        <title>Genome-scale phylogeny and comparative genomics of the fungal order Sordariales.</title>
        <authorList>
            <consortium name="Lawrence Berkeley National Laboratory"/>
            <person name="Hensen N."/>
            <person name="Bonometti L."/>
            <person name="Westerberg I."/>
            <person name="Brannstrom I.O."/>
            <person name="Guillou S."/>
            <person name="Cros-Aarteil S."/>
            <person name="Calhoun S."/>
            <person name="Haridas S."/>
            <person name="Kuo A."/>
            <person name="Mondo S."/>
            <person name="Pangilinan J."/>
            <person name="Riley R."/>
            <person name="Labutti K."/>
            <person name="Andreopoulos B."/>
            <person name="Lipzen A."/>
            <person name="Chen C."/>
            <person name="Yanf M."/>
            <person name="Daum C."/>
            <person name="Ng V."/>
            <person name="Clum A."/>
            <person name="Steindorff A."/>
            <person name="Ohm R."/>
            <person name="Martin F."/>
            <person name="Silar P."/>
            <person name="Natvig D."/>
            <person name="Lalanne C."/>
            <person name="Gautier V."/>
            <person name="Ament-Velasquez S.L."/>
            <person name="Kruys A."/>
            <person name="Hutchinson M.I."/>
            <person name="Powell A.J."/>
            <person name="Barry K."/>
            <person name="Miller A.N."/>
            <person name="Grigoriev I.V."/>
            <person name="Debuchy R."/>
            <person name="Gladieux P."/>
            <person name="Thoren M.H."/>
            <person name="Johannesson H."/>
        </authorList>
    </citation>
    <scope>NUCLEOTIDE SEQUENCE</scope>
    <source>
        <strain evidence="2">SMH2532-1</strain>
    </source>
</reference>
<dbReference type="EMBL" id="JAULSV010000003">
    <property type="protein sequence ID" value="KAK0648200.1"/>
    <property type="molecule type" value="Genomic_DNA"/>
</dbReference>
<keyword evidence="3" id="KW-1185">Reference proteome</keyword>
<comment type="caution">
    <text evidence="2">The sequence shown here is derived from an EMBL/GenBank/DDBJ whole genome shotgun (WGS) entry which is preliminary data.</text>
</comment>
<evidence type="ECO:0000256" key="1">
    <source>
        <dbReference type="SAM" id="MobiDB-lite"/>
    </source>
</evidence>
<feature type="compositionally biased region" description="Low complexity" evidence="1">
    <location>
        <begin position="178"/>
        <end position="190"/>
    </location>
</feature>
<proteinExistence type="predicted"/>
<dbReference type="Proteomes" id="UP001174936">
    <property type="component" value="Unassembled WGS sequence"/>
</dbReference>
<organism evidence="2 3">
    <name type="scientific">Cercophora newfieldiana</name>
    <dbReference type="NCBI Taxonomy" id="92897"/>
    <lineage>
        <taxon>Eukaryota</taxon>
        <taxon>Fungi</taxon>
        <taxon>Dikarya</taxon>
        <taxon>Ascomycota</taxon>
        <taxon>Pezizomycotina</taxon>
        <taxon>Sordariomycetes</taxon>
        <taxon>Sordariomycetidae</taxon>
        <taxon>Sordariales</taxon>
        <taxon>Lasiosphaeriaceae</taxon>
        <taxon>Cercophora</taxon>
    </lineage>
</organism>
<evidence type="ECO:0000313" key="3">
    <source>
        <dbReference type="Proteomes" id="UP001174936"/>
    </source>
</evidence>
<gene>
    <name evidence="2" type="ORF">B0T16DRAFT_455691</name>
</gene>
<feature type="compositionally biased region" description="Polar residues" evidence="1">
    <location>
        <begin position="162"/>
        <end position="171"/>
    </location>
</feature>
<accession>A0AA40CR73</accession>
<name>A0AA40CR73_9PEZI</name>
<sequence>MDPCTWCEEPSAIITTPIRLCPGCWEFWYTHRQDCCLSCLDNASKCKVSQGSKLVPPQHRCDPCISENRDSICRLATDDELKYFRLSKLLDEIPRLPANLLQTPKKRKRGETTVKNQSPAESTPDSGKLPMPVIDSTADDDNPREKRLRELLLRAHKAIKPNNLQHSSPFTPSKRLVSTPSKKLPSTPSSSKKENKAPFATRSEQPTPTRQGKRRNTGQNLIGDNGPPVHVCPHCSVNIVERIMIPRLEEYMEWWKSELTYMNQILPLECYVCYWLDTGYAAFSQGQRDEIQDAAMEVITQCMPGRVVERTENDWDSNYM</sequence>
<feature type="region of interest" description="Disordered" evidence="1">
    <location>
        <begin position="100"/>
        <end position="144"/>
    </location>
</feature>
<protein>
    <submittedName>
        <fullName evidence="2">Uncharacterized protein</fullName>
    </submittedName>
</protein>
<feature type="compositionally biased region" description="Polar residues" evidence="1">
    <location>
        <begin position="113"/>
        <end position="125"/>
    </location>
</feature>
<dbReference type="AlphaFoldDB" id="A0AA40CR73"/>